<accession>A0ABR2XU10</accession>
<keyword evidence="2" id="KW-0812">Transmembrane</keyword>
<dbReference type="EMBL" id="JARVKM010000023">
    <property type="protein sequence ID" value="KAK9777159.1"/>
    <property type="molecule type" value="Genomic_DNA"/>
</dbReference>
<evidence type="ECO:0000313" key="3">
    <source>
        <dbReference type="EMBL" id="KAK9777159.1"/>
    </source>
</evidence>
<reference evidence="3 4" key="1">
    <citation type="submission" date="2024-02" db="EMBL/GenBank/DDBJ databases">
        <title>First draft genome assembly of two strains of Seiridium cardinale.</title>
        <authorList>
            <person name="Emiliani G."/>
            <person name="Scali E."/>
        </authorList>
    </citation>
    <scope>NUCLEOTIDE SEQUENCE [LARGE SCALE GENOMIC DNA]</scope>
    <source>
        <strain evidence="3 4">BM-138-000479</strain>
    </source>
</reference>
<feature type="compositionally biased region" description="Pro residues" evidence="1">
    <location>
        <begin position="149"/>
        <end position="184"/>
    </location>
</feature>
<sequence>MAILSKPPAHTTAVNHVRNAAPMEPVVFQTVTRASTTIVFTVTLGSGKPTDTASPATTTDYVAPAPSSSGVSQEALGGIIGGVVSAIILVLIAWVCCGRVRMPKASSYGSSTTRSMSSGSSRSSSGSNSRSESGSDMDDERWQGAPGRGPGPGPGPGPMPGPPRPPGAAWGAPPPGMGPPPGPFPMNGMGRGGPPPQMGRGMPMPMPMQMPMPMGMGRGGPPPPMPH</sequence>
<name>A0ABR2XU10_9PEZI</name>
<dbReference type="Proteomes" id="UP001465668">
    <property type="component" value="Unassembled WGS sequence"/>
</dbReference>
<feature type="compositionally biased region" description="Low complexity" evidence="1">
    <location>
        <begin position="106"/>
        <end position="134"/>
    </location>
</feature>
<evidence type="ECO:0000313" key="4">
    <source>
        <dbReference type="Proteomes" id="UP001465668"/>
    </source>
</evidence>
<keyword evidence="4" id="KW-1185">Reference proteome</keyword>
<feature type="region of interest" description="Disordered" evidence="1">
    <location>
        <begin position="105"/>
        <end position="227"/>
    </location>
</feature>
<feature type="region of interest" description="Disordered" evidence="1">
    <location>
        <begin position="47"/>
        <end position="69"/>
    </location>
</feature>
<organism evidence="3 4">
    <name type="scientific">Seiridium cardinale</name>
    <dbReference type="NCBI Taxonomy" id="138064"/>
    <lineage>
        <taxon>Eukaryota</taxon>
        <taxon>Fungi</taxon>
        <taxon>Dikarya</taxon>
        <taxon>Ascomycota</taxon>
        <taxon>Pezizomycotina</taxon>
        <taxon>Sordariomycetes</taxon>
        <taxon>Xylariomycetidae</taxon>
        <taxon>Amphisphaeriales</taxon>
        <taxon>Sporocadaceae</taxon>
        <taxon>Seiridium</taxon>
    </lineage>
</organism>
<comment type="caution">
    <text evidence="3">The sequence shown here is derived from an EMBL/GenBank/DDBJ whole genome shotgun (WGS) entry which is preliminary data.</text>
</comment>
<feature type="transmembrane region" description="Helical" evidence="2">
    <location>
        <begin position="75"/>
        <end position="97"/>
    </location>
</feature>
<evidence type="ECO:0000256" key="2">
    <source>
        <dbReference type="SAM" id="Phobius"/>
    </source>
</evidence>
<gene>
    <name evidence="3" type="ORF">SCAR479_06227</name>
</gene>
<proteinExistence type="predicted"/>
<protein>
    <submittedName>
        <fullName evidence="3">Uncharacterized protein</fullName>
    </submittedName>
</protein>
<keyword evidence="2" id="KW-1133">Transmembrane helix</keyword>
<keyword evidence="2" id="KW-0472">Membrane</keyword>
<feature type="compositionally biased region" description="Low complexity" evidence="1">
    <location>
        <begin position="49"/>
        <end position="60"/>
    </location>
</feature>
<evidence type="ECO:0000256" key="1">
    <source>
        <dbReference type="SAM" id="MobiDB-lite"/>
    </source>
</evidence>